<feature type="domain" description="Protein kinase" evidence="12">
    <location>
        <begin position="326"/>
        <end position="659"/>
    </location>
</feature>
<evidence type="ECO:0000256" key="8">
    <source>
        <dbReference type="ARBA" id="ARBA00047899"/>
    </source>
</evidence>
<proteinExistence type="predicted"/>
<dbReference type="Proteomes" id="UP000076842">
    <property type="component" value="Unassembled WGS sequence"/>
</dbReference>
<evidence type="ECO:0000256" key="3">
    <source>
        <dbReference type="ARBA" id="ARBA00022553"/>
    </source>
</evidence>
<gene>
    <name evidence="14" type="ORF">CALCODRAFT_442097</name>
</gene>
<dbReference type="GO" id="GO:0035556">
    <property type="term" value="P:intracellular signal transduction"/>
    <property type="evidence" value="ECO:0007669"/>
    <property type="project" value="TreeGrafter"/>
</dbReference>
<accession>A0A165D5B0</accession>
<dbReference type="InterPro" id="IPR017441">
    <property type="entry name" value="Protein_kinase_ATP_BS"/>
</dbReference>
<evidence type="ECO:0000256" key="9">
    <source>
        <dbReference type="ARBA" id="ARBA00048679"/>
    </source>
</evidence>
<evidence type="ECO:0000256" key="7">
    <source>
        <dbReference type="ARBA" id="ARBA00022840"/>
    </source>
</evidence>
<evidence type="ECO:0000256" key="11">
    <source>
        <dbReference type="SAM" id="MobiDB-lite"/>
    </source>
</evidence>
<dbReference type="CDD" id="cd21742">
    <property type="entry name" value="MobB_NDR_LATS-like"/>
    <property type="match status" value="1"/>
</dbReference>
<evidence type="ECO:0000256" key="6">
    <source>
        <dbReference type="ARBA" id="ARBA00022777"/>
    </source>
</evidence>
<evidence type="ECO:0000259" key="12">
    <source>
        <dbReference type="PROSITE" id="PS50011"/>
    </source>
</evidence>
<keyword evidence="15" id="KW-1185">Reference proteome</keyword>
<evidence type="ECO:0000313" key="14">
    <source>
        <dbReference type="EMBL" id="KZT52106.1"/>
    </source>
</evidence>
<dbReference type="PANTHER" id="PTHR24356">
    <property type="entry name" value="SERINE/THREONINE-PROTEIN KINASE"/>
    <property type="match status" value="1"/>
</dbReference>
<dbReference type="PROSITE" id="PS50011">
    <property type="entry name" value="PROTEIN_KINASE_DOM"/>
    <property type="match status" value="1"/>
</dbReference>
<keyword evidence="5 10" id="KW-0547">Nucleotide-binding</keyword>
<organism evidence="14 15">
    <name type="scientific">Calocera cornea HHB12733</name>
    <dbReference type="NCBI Taxonomy" id="1353952"/>
    <lineage>
        <taxon>Eukaryota</taxon>
        <taxon>Fungi</taxon>
        <taxon>Dikarya</taxon>
        <taxon>Basidiomycota</taxon>
        <taxon>Agaricomycotina</taxon>
        <taxon>Dacrymycetes</taxon>
        <taxon>Dacrymycetales</taxon>
        <taxon>Dacrymycetaceae</taxon>
        <taxon>Calocera</taxon>
    </lineage>
</organism>
<dbReference type="OrthoDB" id="3638488at2759"/>
<dbReference type="EC" id="2.7.11.1" evidence="1"/>
<dbReference type="GO" id="GO:0007010">
    <property type="term" value="P:cytoskeleton organization"/>
    <property type="evidence" value="ECO:0007669"/>
    <property type="project" value="UniProtKB-ARBA"/>
</dbReference>
<reference evidence="14 15" key="1">
    <citation type="journal article" date="2016" name="Mol. Biol. Evol.">
        <title>Comparative Genomics of Early-Diverging Mushroom-Forming Fungi Provides Insights into the Origins of Lignocellulose Decay Capabilities.</title>
        <authorList>
            <person name="Nagy L.G."/>
            <person name="Riley R."/>
            <person name="Tritt A."/>
            <person name="Adam C."/>
            <person name="Daum C."/>
            <person name="Floudas D."/>
            <person name="Sun H."/>
            <person name="Yadav J.S."/>
            <person name="Pangilinan J."/>
            <person name="Larsson K.H."/>
            <person name="Matsuura K."/>
            <person name="Barry K."/>
            <person name="Labutti K."/>
            <person name="Kuo R."/>
            <person name="Ohm R.A."/>
            <person name="Bhattacharya S.S."/>
            <person name="Shirouzu T."/>
            <person name="Yoshinaga Y."/>
            <person name="Martin F.M."/>
            <person name="Grigoriev I.V."/>
            <person name="Hibbett D.S."/>
        </authorList>
    </citation>
    <scope>NUCLEOTIDE SEQUENCE [LARGE SCALE GENOMIC DNA]</scope>
    <source>
        <strain evidence="14 15">HHB12733</strain>
    </source>
</reference>
<dbReference type="InterPro" id="IPR008271">
    <property type="entry name" value="Ser/Thr_kinase_AS"/>
</dbReference>
<evidence type="ECO:0000313" key="15">
    <source>
        <dbReference type="Proteomes" id="UP000076842"/>
    </source>
</evidence>
<comment type="catalytic activity">
    <reaction evidence="9">
        <text>L-seryl-[protein] + ATP = O-phospho-L-seryl-[protein] + ADP + H(+)</text>
        <dbReference type="Rhea" id="RHEA:17989"/>
        <dbReference type="Rhea" id="RHEA-COMP:9863"/>
        <dbReference type="Rhea" id="RHEA-COMP:11604"/>
        <dbReference type="ChEBI" id="CHEBI:15378"/>
        <dbReference type="ChEBI" id="CHEBI:29999"/>
        <dbReference type="ChEBI" id="CHEBI:30616"/>
        <dbReference type="ChEBI" id="CHEBI:83421"/>
        <dbReference type="ChEBI" id="CHEBI:456216"/>
        <dbReference type="EC" id="2.7.11.1"/>
    </reaction>
</comment>
<dbReference type="EMBL" id="KV424078">
    <property type="protein sequence ID" value="KZT52106.1"/>
    <property type="molecule type" value="Genomic_DNA"/>
</dbReference>
<dbReference type="InterPro" id="IPR059233">
    <property type="entry name" value="MobB_NdrA/B/Cbk1"/>
</dbReference>
<dbReference type="PROSITE" id="PS00107">
    <property type="entry name" value="PROTEIN_KINASE_ATP"/>
    <property type="match status" value="1"/>
</dbReference>
<keyword evidence="3" id="KW-0597">Phosphoprotein</keyword>
<dbReference type="InterPro" id="IPR050236">
    <property type="entry name" value="Ser_Thr_kinase_AGC"/>
</dbReference>
<dbReference type="FunFam" id="1.10.510.10:FF:000024">
    <property type="entry name" value="Probable serine/threonine-protein kinase cot-1"/>
    <property type="match status" value="1"/>
</dbReference>
<dbReference type="CDD" id="cd05573">
    <property type="entry name" value="STKc_ROCK_NDR_like"/>
    <property type="match status" value="1"/>
</dbReference>
<dbReference type="PANTHER" id="PTHR24356:SF400">
    <property type="entry name" value="SERINE_THREONINE-PROTEIN KINASE CBK1"/>
    <property type="match status" value="1"/>
</dbReference>
<keyword evidence="4" id="KW-0808">Transferase</keyword>
<keyword evidence="6 14" id="KW-0418">Kinase</keyword>
<evidence type="ECO:0000256" key="4">
    <source>
        <dbReference type="ARBA" id="ARBA00022679"/>
    </source>
</evidence>
<dbReference type="AlphaFoldDB" id="A0A165D5B0"/>
<dbReference type="GO" id="GO:0004674">
    <property type="term" value="F:protein serine/threonine kinase activity"/>
    <property type="evidence" value="ECO:0007669"/>
    <property type="project" value="UniProtKB-KW"/>
</dbReference>
<dbReference type="InterPro" id="IPR000961">
    <property type="entry name" value="AGC-kinase_C"/>
</dbReference>
<protein>
    <recommendedName>
        <fullName evidence="1">non-specific serine/threonine protein kinase</fullName>
        <ecNumber evidence="1">2.7.11.1</ecNumber>
    </recommendedName>
</protein>
<dbReference type="SMART" id="SM00220">
    <property type="entry name" value="S_TKc"/>
    <property type="match status" value="1"/>
</dbReference>
<name>A0A165D5B0_9BASI</name>
<dbReference type="Pfam" id="PF00069">
    <property type="entry name" value="Pkinase"/>
    <property type="match status" value="2"/>
</dbReference>
<evidence type="ECO:0000256" key="2">
    <source>
        <dbReference type="ARBA" id="ARBA00022527"/>
    </source>
</evidence>
<feature type="domain" description="AGC-kinase C-terminal" evidence="13">
    <location>
        <begin position="709"/>
        <end position="794"/>
    </location>
</feature>
<dbReference type="PROSITE" id="PS51285">
    <property type="entry name" value="AGC_KINASE_CTER"/>
    <property type="match status" value="1"/>
</dbReference>
<feature type="region of interest" description="Disordered" evidence="11">
    <location>
        <begin position="796"/>
        <end position="818"/>
    </location>
</feature>
<dbReference type="STRING" id="1353952.A0A165D5B0"/>
<dbReference type="InterPro" id="IPR011009">
    <property type="entry name" value="Kinase-like_dom_sf"/>
</dbReference>
<feature type="binding site" evidence="10">
    <location>
        <position position="355"/>
    </location>
    <ligand>
        <name>ATP</name>
        <dbReference type="ChEBI" id="CHEBI:30616"/>
    </ligand>
</feature>
<keyword evidence="2" id="KW-0723">Serine/threonine-protein kinase</keyword>
<comment type="catalytic activity">
    <reaction evidence="8">
        <text>L-threonyl-[protein] + ATP = O-phospho-L-threonyl-[protein] + ADP + H(+)</text>
        <dbReference type="Rhea" id="RHEA:46608"/>
        <dbReference type="Rhea" id="RHEA-COMP:11060"/>
        <dbReference type="Rhea" id="RHEA-COMP:11605"/>
        <dbReference type="ChEBI" id="CHEBI:15378"/>
        <dbReference type="ChEBI" id="CHEBI:30013"/>
        <dbReference type="ChEBI" id="CHEBI:30616"/>
        <dbReference type="ChEBI" id="CHEBI:61977"/>
        <dbReference type="ChEBI" id="CHEBI:456216"/>
        <dbReference type="EC" id="2.7.11.1"/>
    </reaction>
</comment>
<evidence type="ECO:0000256" key="1">
    <source>
        <dbReference type="ARBA" id="ARBA00012513"/>
    </source>
</evidence>
<evidence type="ECO:0000259" key="13">
    <source>
        <dbReference type="PROSITE" id="PS51285"/>
    </source>
</evidence>
<dbReference type="SUPFAM" id="SSF56112">
    <property type="entry name" value="Protein kinase-like (PK-like)"/>
    <property type="match status" value="1"/>
</dbReference>
<evidence type="ECO:0000256" key="10">
    <source>
        <dbReference type="PROSITE-ProRule" id="PRU10141"/>
    </source>
</evidence>
<dbReference type="InParanoid" id="A0A165D5B0"/>
<dbReference type="InterPro" id="IPR000719">
    <property type="entry name" value="Prot_kinase_dom"/>
</dbReference>
<dbReference type="GO" id="GO:0005524">
    <property type="term" value="F:ATP binding"/>
    <property type="evidence" value="ECO:0007669"/>
    <property type="project" value="UniProtKB-UniRule"/>
</dbReference>
<keyword evidence="7 10" id="KW-0067">ATP-binding</keyword>
<dbReference type="PROSITE" id="PS00108">
    <property type="entry name" value="PROTEIN_KINASE_ST"/>
    <property type="match status" value="1"/>
</dbReference>
<sequence>MPVHAAGYAPIPMDYGGGYSSVLPGGTLLHKGFYDLLAMIPTPRTAMLWGTSRSRFPATARPGAVLSKNPPAAAQNQGYVRVADRAPNAASRRKLSKDMISSPTAFAHLVHASDVAQAEVLLKRWGPDSQGKVADPSWAAPIKEVVRAKMQARAIAEVVSHMRPDAIPGAPRPPLRVVNGGSSLITNTTGSVPPPVPDKDAWLSGHAVDGLPHKREDRAAGTFRHADKENIPTVQGVFRARTTSRPVVPSLITLEKAVSARIYFENIYFPLLRQRPSREQRRIAFETEMDSLHMDETQKQTLRDRWRRNETEYLRERRRKIDVSAFIRLKTIGHGAFGVVYLVKEKRTGELYAMKQARLFIMRKTDMLRRGQEGHVRAEREVLKSAALAGSSRGTDWIVRLFYRQLICNSFQDQDALYLVLEFMGGGDLLNLLIQRDVFEESFTKFYVAEMILCIEQCHKHGFIHRDIKPDNFLFDKDGHIKLSDFGLATDLHWAHETSYYEQQRRDLLRKYGIDLADGNDFDDSVATRRLHPKEVEKIMGGEAGQEGVFTWRERNRKKLAYSICGTNSYMSPEVIRGQGYGYSCDYWSLGVIMFECLYGYPPFISHSRHITRQKILNWKQALQFPTRPRVSREAVDLMQRLICEAEDRLGSVSPGPGVRGSTAAAGSAAGAAGGAAVAGYNRRSGFFHQPVLGVSDGAEQIKAHPWFVGIDWRHIRYCSAPYRPGLTRPDDTRHFDADIEPEPLAPANGLPAEGTLDPVLRDAVHGAAALGIRKAYAFAGFTHRSPRRIDVRKLRVGGSDSRLMPNGGGEGQRGRSTIRQSEIKLNRPMSL</sequence>
<evidence type="ECO:0000256" key="5">
    <source>
        <dbReference type="ARBA" id="ARBA00022741"/>
    </source>
</evidence>
<dbReference type="Gene3D" id="3.30.200.20">
    <property type="entry name" value="Phosphorylase Kinase, domain 1"/>
    <property type="match status" value="1"/>
</dbReference>
<dbReference type="Gene3D" id="1.10.510.10">
    <property type="entry name" value="Transferase(Phosphotransferase) domain 1"/>
    <property type="match status" value="1"/>
</dbReference>